<evidence type="ECO:0000313" key="2">
    <source>
        <dbReference type="Proteomes" id="UP000784294"/>
    </source>
</evidence>
<organism evidence="1 2">
    <name type="scientific">Protopolystoma xenopodis</name>
    <dbReference type="NCBI Taxonomy" id="117903"/>
    <lineage>
        <taxon>Eukaryota</taxon>
        <taxon>Metazoa</taxon>
        <taxon>Spiralia</taxon>
        <taxon>Lophotrochozoa</taxon>
        <taxon>Platyhelminthes</taxon>
        <taxon>Monogenea</taxon>
        <taxon>Polyopisthocotylea</taxon>
        <taxon>Polystomatidea</taxon>
        <taxon>Polystomatidae</taxon>
        <taxon>Protopolystoma</taxon>
    </lineage>
</organism>
<name>A0A3S5FG01_9PLAT</name>
<protein>
    <submittedName>
        <fullName evidence="1">Uncharacterized protein</fullName>
    </submittedName>
</protein>
<keyword evidence="2" id="KW-1185">Reference proteome</keyword>
<evidence type="ECO:0000313" key="1">
    <source>
        <dbReference type="EMBL" id="VEL35061.1"/>
    </source>
</evidence>
<dbReference type="AlphaFoldDB" id="A0A3S5FG01"/>
<dbReference type="EMBL" id="CAAALY010249005">
    <property type="protein sequence ID" value="VEL35061.1"/>
    <property type="molecule type" value="Genomic_DNA"/>
</dbReference>
<proteinExistence type="predicted"/>
<comment type="caution">
    <text evidence="1">The sequence shown here is derived from an EMBL/GenBank/DDBJ whole genome shotgun (WGS) entry which is preliminary data.</text>
</comment>
<sequence length="233" mass="25309">MVKPTDDADDAGNHDNNYGRRLWTRVGVGPKGVTFLYVSRLVSLHTHTHSSTPSELSVVLTRLPETSAGMGPAQGGPVHRVSGCFEPNVSGLASAFASTHVQFGWRAKYFLSETAGACVGALAGLGRTLVHRLHLGVMTANWARPPSVRGPYLLYSIACCARLSVVGIHFAAAASGLLTRYHVAHMQTPNAIRHVYETENPTIQSSIHPTFHSSNHLIMQLPTSLWFESHHDR</sequence>
<reference evidence="1" key="1">
    <citation type="submission" date="2018-11" db="EMBL/GenBank/DDBJ databases">
        <authorList>
            <consortium name="Pathogen Informatics"/>
        </authorList>
    </citation>
    <scope>NUCLEOTIDE SEQUENCE</scope>
</reference>
<dbReference type="Proteomes" id="UP000784294">
    <property type="component" value="Unassembled WGS sequence"/>
</dbReference>
<accession>A0A3S5FG01</accession>
<gene>
    <name evidence="1" type="ORF">PXEA_LOCUS28501</name>
</gene>